<evidence type="ECO:0000313" key="1">
    <source>
        <dbReference type="EMBL" id="KAG8196589.1"/>
    </source>
</evidence>
<comment type="caution">
    <text evidence="1">The sequence shown here is derived from an EMBL/GenBank/DDBJ whole genome shotgun (WGS) entry which is preliminary data.</text>
</comment>
<name>A0AAV6VIN7_9ARAC</name>
<proteinExistence type="predicted"/>
<dbReference type="AlphaFoldDB" id="A0AAV6VIN7"/>
<dbReference type="EMBL" id="JAFNEN010000067">
    <property type="protein sequence ID" value="KAG8196589.1"/>
    <property type="molecule type" value="Genomic_DNA"/>
</dbReference>
<dbReference type="Proteomes" id="UP000827092">
    <property type="component" value="Unassembled WGS sequence"/>
</dbReference>
<accession>A0AAV6VIN7</accession>
<protein>
    <submittedName>
        <fullName evidence="1">Uncharacterized protein</fullName>
    </submittedName>
</protein>
<gene>
    <name evidence="1" type="ORF">JTE90_014150</name>
</gene>
<keyword evidence="2" id="KW-1185">Reference proteome</keyword>
<evidence type="ECO:0000313" key="2">
    <source>
        <dbReference type="Proteomes" id="UP000827092"/>
    </source>
</evidence>
<sequence>MPDENHLSLRHARTFLPEAQFRGGSLIRTALNYSDVPAHMPLFAARKGRRSLMAHVISPITLFQGAKAGGLGDAKLAHRPRCGGVK</sequence>
<reference evidence="1 2" key="1">
    <citation type="journal article" date="2022" name="Nat. Ecol. Evol.">
        <title>A masculinizing supergene underlies an exaggerated male reproductive morph in a spider.</title>
        <authorList>
            <person name="Hendrickx F."/>
            <person name="De Corte Z."/>
            <person name="Sonet G."/>
            <person name="Van Belleghem S.M."/>
            <person name="Kostlbacher S."/>
            <person name="Vangestel C."/>
        </authorList>
    </citation>
    <scope>NUCLEOTIDE SEQUENCE [LARGE SCALE GENOMIC DNA]</scope>
    <source>
        <strain evidence="1">W744_W776</strain>
    </source>
</reference>
<organism evidence="1 2">
    <name type="scientific">Oedothorax gibbosus</name>
    <dbReference type="NCBI Taxonomy" id="931172"/>
    <lineage>
        <taxon>Eukaryota</taxon>
        <taxon>Metazoa</taxon>
        <taxon>Ecdysozoa</taxon>
        <taxon>Arthropoda</taxon>
        <taxon>Chelicerata</taxon>
        <taxon>Arachnida</taxon>
        <taxon>Araneae</taxon>
        <taxon>Araneomorphae</taxon>
        <taxon>Entelegynae</taxon>
        <taxon>Araneoidea</taxon>
        <taxon>Linyphiidae</taxon>
        <taxon>Erigoninae</taxon>
        <taxon>Oedothorax</taxon>
    </lineage>
</organism>